<feature type="region of interest" description="Disordered" evidence="1">
    <location>
        <begin position="644"/>
        <end position="783"/>
    </location>
</feature>
<dbReference type="InterPro" id="IPR059215">
    <property type="entry name" value="BRCT2_TopBP1-like"/>
</dbReference>
<dbReference type="Proteomes" id="UP000747110">
    <property type="component" value="Unassembled WGS sequence"/>
</dbReference>
<protein>
    <recommendedName>
        <fullName evidence="2">BRCT domain-containing protein</fullName>
    </recommendedName>
</protein>
<dbReference type="InterPro" id="IPR036420">
    <property type="entry name" value="BRCT_dom_sf"/>
</dbReference>
<reference evidence="3" key="1">
    <citation type="journal article" date="2021" name="Proc. Natl. Acad. Sci. U.S.A.">
        <title>Three genomes in the algal genus Volvox reveal the fate of a haploid sex-determining region after a transition to homothallism.</title>
        <authorList>
            <person name="Yamamoto K."/>
            <person name="Hamaji T."/>
            <person name="Kawai-Toyooka H."/>
            <person name="Matsuzaki R."/>
            <person name="Takahashi F."/>
            <person name="Nishimura Y."/>
            <person name="Kawachi M."/>
            <person name="Noguchi H."/>
            <person name="Minakuchi Y."/>
            <person name="Umen J.G."/>
            <person name="Toyoda A."/>
            <person name="Nozaki H."/>
        </authorList>
    </citation>
    <scope>NUCLEOTIDE SEQUENCE</scope>
    <source>
        <strain evidence="4">NIES-3785</strain>
        <strain evidence="3">NIES-3786</strain>
    </source>
</reference>
<dbReference type="InterPro" id="IPR001357">
    <property type="entry name" value="BRCT_dom"/>
</dbReference>
<organism evidence="3 5">
    <name type="scientific">Volvox reticuliferus</name>
    <dbReference type="NCBI Taxonomy" id="1737510"/>
    <lineage>
        <taxon>Eukaryota</taxon>
        <taxon>Viridiplantae</taxon>
        <taxon>Chlorophyta</taxon>
        <taxon>core chlorophytes</taxon>
        <taxon>Chlorophyceae</taxon>
        <taxon>CS clade</taxon>
        <taxon>Chlamydomonadales</taxon>
        <taxon>Volvocaceae</taxon>
        <taxon>Volvox</taxon>
    </lineage>
</organism>
<feature type="compositionally biased region" description="Polar residues" evidence="1">
    <location>
        <begin position="551"/>
        <end position="561"/>
    </location>
</feature>
<feature type="compositionally biased region" description="Low complexity" evidence="1">
    <location>
        <begin position="676"/>
        <end position="688"/>
    </location>
</feature>
<name>A0A8J4FCW4_9CHLO</name>
<dbReference type="PANTHER" id="PTHR47776:SF2">
    <property type="entry name" value="RING-TYPE E3 UBIQUITIN TRANSFERASE BRCA1"/>
    <property type="match status" value="1"/>
</dbReference>
<feature type="compositionally biased region" description="Polar residues" evidence="1">
    <location>
        <begin position="764"/>
        <end position="775"/>
    </location>
</feature>
<dbReference type="Gene3D" id="3.40.50.10190">
    <property type="entry name" value="BRCT domain"/>
    <property type="match status" value="1"/>
</dbReference>
<feature type="domain" description="BRCT" evidence="2">
    <location>
        <begin position="28"/>
        <end position="113"/>
    </location>
</feature>
<evidence type="ECO:0000313" key="5">
    <source>
        <dbReference type="Proteomes" id="UP000747110"/>
    </source>
</evidence>
<dbReference type="AlphaFoldDB" id="A0A8J4FCW4"/>
<feature type="compositionally biased region" description="Polar residues" evidence="1">
    <location>
        <begin position="738"/>
        <end position="752"/>
    </location>
</feature>
<dbReference type="CDD" id="cd17731">
    <property type="entry name" value="BRCT_TopBP1_rpt2_like"/>
    <property type="match status" value="1"/>
</dbReference>
<dbReference type="SUPFAM" id="SSF52113">
    <property type="entry name" value="BRCT domain"/>
    <property type="match status" value="1"/>
</dbReference>
<feature type="compositionally biased region" description="Polar residues" evidence="1">
    <location>
        <begin position="570"/>
        <end position="581"/>
    </location>
</feature>
<feature type="region of interest" description="Disordered" evidence="1">
    <location>
        <begin position="241"/>
        <end position="271"/>
    </location>
</feature>
<dbReference type="EMBL" id="BNCP01000001">
    <property type="protein sequence ID" value="GIL69675.1"/>
    <property type="molecule type" value="Genomic_DNA"/>
</dbReference>
<keyword evidence="5" id="KW-1185">Reference proteome</keyword>
<dbReference type="OrthoDB" id="552788at2759"/>
<feature type="compositionally biased region" description="Low complexity" evidence="1">
    <location>
        <begin position="650"/>
        <end position="663"/>
    </location>
</feature>
<dbReference type="Proteomes" id="UP000722791">
    <property type="component" value="Unassembled WGS sequence"/>
</dbReference>
<evidence type="ECO:0000256" key="1">
    <source>
        <dbReference type="SAM" id="MobiDB-lite"/>
    </source>
</evidence>
<dbReference type="PANTHER" id="PTHR47776">
    <property type="entry name" value="F5A8.9 PROTEIN"/>
    <property type="match status" value="1"/>
</dbReference>
<feature type="region of interest" description="Disordered" evidence="1">
    <location>
        <begin position="495"/>
        <end position="598"/>
    </location>
</feature>
<feature type="compositionally biased region" description="Low complexity" evidence="1">
    <location>
        <begin position="699"/>
        <end position="710"/>
    </location>
</feature>
<proteinExistence type="predicted"/>
<gene>
    <name evidence="3" type="ORF">Vretifemale_508</name>
    <name evidence="4" type="ORF">Vretimale_10208</name>
</gene>
<comment type="caution">
    <text evidence="3">The sequence shown here is derived from an EMBL/GenBank/DDBJ whole genome shotgun (WGS) entry which is preliminary data.</text>
</comment>
<feature type="compositionally biased region" description="Polar residues" evidence="1">
    <location>
        <begin position="534"/>
        <end position="544"/>
    </location>
</feature>
<evidence type="ECO:0000313" key="4">
    <source>
        <dbReference type="EMBL" id="GIM05825.1"/>
    </source>
</evidence>
<evidence type="ECO:0000259" key="2">
    <source>
        <dbReference type="PROSITE" id="PS50172"/>
    </source>
</evidence>
<accession>A0A8J4FCW4</accession>
<sequence>MSRMYNQAAKVSQNENATRNSQRASARVVVTGTGFSSDEREVLKEWVLQLGLQYSGDLVCRHSTHLVCKDLFRAFYGPKYVKALHWGVHIVSFRWIYDSLQAGQLLLTAAYKADEPGPADVALHQAVSLRARIAALQEASRVPLGELCINSQDEALHDGKAADLLQHANKPKKRPAGCVQEDDFSFDLPSRGSDQDCSPRLCQAVSTAQPKPIAVGDSSDRQPFAAVENGLQAGAEVRAQQADTVQPEADSAEDLNLSSPSCKQPELPTQLPTPSTIEVSFSELNAEVTITVPADDASPQREGMDKTPISVEIYKEANVTSRSAEQPTRLGMPPDFTAPSGLGATVIADDTCPQERATGGRDLHMQASATWCAAEAEAEASHGSVNLEDAPSQLVAVQPLPQATVLYSGFDVPFAAIATVTKGRRLVRTDRWSAAEELPSCAHLEDDLEDDIEDPPSHTTAAPALVSAFDRAAADCRRAAQSSLPVALQRPPLASNASLEENPASVIERKGSGPRRFLHKPVPGISAAAPTGFTDCSSRSQLLSRQEHQQKQAMSSLQQEGQLGPRLDQRSSQRTSGSGPSVSIKAEPGCGDDKTGHLGPVIAQAQGAAAAGIGGDRGVAVTQPSARRRAAVLGTSLLSEPETIAPLPLARKTTAAPAGAPRRTCSEPERLSDGYDSASSSHGTSSGLDDLDFRPSPSPDAGAGPGSRAGPQHRTARKDGAQADEGQEGSIRRKKIISKTTGVNASSDSSKTGVVPRPEKTSSDEGSSIDATTDAPSPPRIGLGQVRNAAAVKPLPRATGAKANPHGGSGNTETAATIDPYVSQDQDCDVGIVSRTEAVSQLTVSLSQSTSLQLEDGSSLNKWPREPLTDTKSIEEYLRLNVLMAEEYLAKEWPSAAGGLSSDSHVRIVKAMGRPKASTLALRHPGVSLKTVQFAEQILVEPLKLLLNCRDKSKRARCPLITLVHDGDVAEVSTRREIFLAEPCNIYRLPSGDWWLEYYRYFSFNDVTVLATAAGRPVKMPNDYDNWRELMRDTEPSHCRVNQVRGNMVIVRTRKVPPCERGRPAGSGRPAFCRFLYDKDTGTPITVQQAAELIID</sequence>
<dbReference type="EMBL" id="BNCQ01000019">
    <property type="protein sequence ID" value="GIM05825.1"/>
    <property type="molecule type" value="Genomic_DNA"/>
</dbReference>
<dbReference type="PROSITE" id="PS50172">
    <property type="entry name" value="BRCT"/>
    <property type="match status" value="1"/>
</dbReference>
<feature type="compositionally biased region" description="Basic and acidic residues" evidence="1">
    <location>
        <begin position="664"/>
        <end position="673"/>
    </location>
</feature>
<dbReference type="Pfam" id="PF12738">
    <property type="entry name" value="PTCB-BRCT"/>
    <property type="match status" value="1"/>
</dbReference>
<evidence type="ECO:0000313" key="3">
    <source>
        <dbReference type="EMBL" id="GIL69675.1"/>
    </source>
</evidence>